<evidence type="ECO:0000256" key="4">
    <source>
        <dbReference type="SAM" id="MobiDB-lite"/>
    </source>
</evidence>
<feature type="compositionally biased region" description="Low complexity" evidence="4">
    <location>
        <begin position="129"/>
        <end position="140"/>
    </location>
</feature>
<feature type="domain" description="Transcription factor CBF/NF-Y/archaeal histone" evidence="5">
    <location>
        <begin position="9"/>
        <end position="73"/>
    </location>
</feature>
<dbReference type="OrthoDB" id="1707486at2759"/>
<dbReference type="AlphaFoldDB" id="A0A6J1SZD2"/>
<dbReference type="GO" id="GO:0008623">
    <property type="term" value="C:CHRAC"/>
    <property type="evidence" value="ECO:0007669"/>
    <property type="project" value="TreeGrafter"/>
</dbReference>
<dbReference type="RefSeq" id="XP_026284713.1">
    <property type="nucleotide sequence ID" value="XM_026428928.2"/>
</dbReference>
<dbReference type="CTD" id="3772329"/>
<dbReference type="GO" id="GO:0031507">
    <property type="term" value="P:heterochromatin formation"/>
    <property type="evidence" value="ECO:0007669"/>
    <property type="project" value="TreeGrafter"/>
</dbReference>
<evidence type="ECO:0000313" key="6">
    <source>
        <dbReference type="Proteomes" id="UP000504606"/>
    </source>
</evidence>
<reference evidence="7 8" key="1">
    <citation type="submission" date="2025-04" db="UniProtKB">
        <authorList>
            <consortium name="RefSeq"/>
        </authorList>
    </citation>
    <scope>IDENTIFICATION</scope>
    <source>
        <tissue evidence="7 8">Whole organism</tissue>
    </source>
</reference>
<dbReference type="GO" id="GO:0006974">
    <property type="term" value="P:DNA damage response"/>
    <property type="evidence" value="ECO:0007669"/>
    <property type="project" value="TreeGrafter"/>
</dbReference>
<evidence type="ECO:0000313" key="9">
    <source>
        <dbReference type="RefSeq" id="XP_026284713.1"/>
    </source>
</evidence>
<organism evidence="6 7">
    <name type="scientific">Frankliniella occidentalis</name>
    <name type="common">Western flower thrips</name>
    <name type="synonym">Euthrips occidentalis</name>
    <dbReference type="NCBI Taxonomy" id="133901"/>
    <lineage>
        <taxon>Eukaryota</taxon>
        <taxon>Metazoa</taxon>
        <taxon>Ecdysozoa</taxon>
        <taxon>Arthropoda</taxon>
        <taxon>Hexapoda</taxon>
        <taxon>Insecta</taxon>
        <taxon>Pterygota</taxon>
        <taxon>Neoptera</taxon>
        <taxon>Paraneoptera</taxon>
        <taxon>Thysanoptera</taxon>
        <taxon>Terebrantia</taxon>
        <taxon>Thripoidea</taxon>
        <taxon>Thripidae</taxon>
        <taxon>Frankliniella</taxon>
    </lineage>
</organism>
<dbReference type="InterPro" id="IPR051377">
    <property type="entry name" value="DNA_Pol-Epsilon_Subunit"/>
</dbReference>
<dbReference type="RefSeq" id="XP_026284711.1">
    <property type="nucleotide sequence ID" value="XM_026428926.2"/>
</dbReference>
<keyword evidence="6" id="KW-1185">Reference proteome</keyword>
<name>A0A6J1SZD2_FRAOC</name>
<dbReference type="InterPro" id="IPR009072">
    <property type="entry name" value="Histone-fold"/>
</dbReference>
<dbReference type="GO" id="GO:0008622">
    <property type="term" value="C:epsilon DNA polymerase complex"/>
    <property type="evidence" value="ECO:0007669"/>
    <property type="project" value="TreeGrafter"/>
</dbReference>
<dbReference type="PANTHER" id="PTHR46172">
    <property type="entry name" value="DNA POLYMERASE EPSILON SUBUNIT 3"/>
    <property type="match status" value="1"/>
</dbReference>
<feature type="compositionally biased region" description="Basic and acidic residues" evidence="4">
    <location>
        <begin position="95"/>
        <end position="119"/>
    </location>
</feature>
<proteinExistence type="predicted"/>
<dbReference type="GO" id="GO:0046982">
    <property type="term" value="F:protein heterodimerization activity"/>
    <property type="evidence" value="ECO:0007669"/>
    <property type="project" value="InterPro"/>
</dbReference>
<dbReference type="SUPFAM" id="SSF47113">
    <property type="entry name" value="Histone-fold"/>
    <property type="match status" value="1"/>
</dbReference>
<evidence type="ECO:0000256" key="2">
    <source>
        <dbReference type="ARBA" id="ARBA00023242"/>
    </source>
</evidence>
<keyword evidence="2" id="KW-0539">Nucleus</keyword>
<dbReference type="Proteomes" id="UP000504606">
    <property type="component" value="Unplaced"/>
</dbReference>
<dbReference type="GO" id="GO:0006272">
    <property type="term" value="P:leading strand elongation"/>
    <property type="evidence" value="ECO:0007669"/>
    <property type="project" value="TreeGrafter"/>
</dbReference>
<dbReference type="InterPro" id="IPR003958">
    <property type="entry name" value="CBFA_NFYB_domain"/>
</dbReference>
<dbReference type="RefSeq" id="XP_026284710.1">
    <property type="nucleotide sequence ID" value="XM_026428925.2"/>
</dbReference>
<dbReference type="GeneID" id="113210778"/>
<dbReference type="KEGG" id="foc:113210778"/>
<evidence type="ECO:0000313" key="8">
    <source>
        <dbReference type="RefSeq" id="XP_026284711.1"/>
    </source>
</evidence>
<dbReference type="Pfam" id="PF00808">
    <property type="entry name" value="CBFD_NFYB_HMF"/>
    <property type="match status" value="1"/>
</dbReference>
<evidence type="ECO:0000313" key="7">
    <source>
        <dbReference type="RefSeq" id="XP_026284710.1"/>
    </source>
</evidence>
<evidence type="ECO:0000256" key="3">
    <source>
        <dbReference type="ARBA" id="ARBA00039793"/>
    </source>
</evidence>
<evidence type="ECO:0000259" key="5">
    <source>
        <dbReference type="Pfam" id="PF00808"/>
    </source>
</evidence>
<feature type="region of interest" description="Disordered" evidence="4">
    <location>
        <begin position="95"/>
        <end position="140"/>
    </location>
</feature>
<dbReference type="CDD" id="cd22928">
    <property type="entry name" value="HFD_POLE3_DPB4"/>
    <property type="match status" value="1"/>
</dbReference>
<evidence type="ECO:0000256" key="1">
    <source>
        <dbReference type="ARBA" id="ARBA00004123"/>
    </source>
</evidence>
<gene>
    <name evidence="7 8 9" type="primary">LOC113210778</name>
</gene>
<comment type="subcellular location">
    <subcellularLocation>
        <location evidence="1">Nucleus</location>
    </subcellularLocation>
</comment>
<dbReference type="GO" id="GO:0031490">
    <property type="term" value="F:chromatin DNA binding"/>
    <property type="evidence" value="ECO:0007669"/>
    <property type="project" value="TreeGrafter"/>
</dbReference>
<dbReference type="PANTHER" id="PTHR46172:SF1">
    <property type="entry name" value="DNA POLYMERASE EPSILON SUBUNIT 3"/>
    <property type="match status" value="1"/>
</dbReference>
<sequence>MAERVEDLNLPNAVVSRLIKDSLPDGVNVSKEARLALAKAASIFVLFLTSASNNVATKNNRKTISAQDVMLALNDTDFEAFMEPLQECLENFKKAQKEKKDANAEKRKSKSKEDEEKRQSTTVPDGDSDSASAVIVSDDE</sequence>
<dbReference type="Gene3D" id="1.10.20.10">
    <property type="entry name" value="Histone, subunit A"/>
    <property type="match status" value="1"/>
</dbReference>
<protein>
    <recommendedName>
        <fullName evidence="3">DNA polymerase epsilon subunit 3</fullName>
    </recommendedName>
</protein>
<accession>A0A6J1SZD2</accession>